<proteinExistence type="predicted"/>
<dbReference type="EMBL" id="CP036272">
    <property type="protein sequence ID" value="QDT62392.1"/>
    <property type="molecule type" value="Genomic_DNA"/>
</dbReference>
<organism evidence="1 2">
    <name type="scientific">Stieleria bergensis</name>
    <dbReference type="NCBI Taxonomy" id="2528025"/>
    <lineage>
        <taxon>Bacteria</taxon>
        <taxon>Pseudomonadati</taxon>
        <taxon>Planctomycetota</taxon>
        <taxon>Planctomycetia</taxon>
        <taxon>Pirellulales</taxon>
        <taxon>Pirellulaceae</taxon>
        <taxon>Stieleria</taxon>
    </lineage>
</organism>
<gene>
    <name evidence="1" type="ORF">SV7mr_49400</name>
</gene>
<sequence length="278" mass="31686">MAVPEPLVLERGVERAKRIRQIALDENGFAKPSVQDAVEHDAGELRLLDSDRFEVRLVVEPPTGIVVARRIPSSDIKRHVQATSDLVEDLFFKLAVRGRWLLALHLSHLPTAGHRQQHSLFKLDRFKRFGRIGLTIRGSVGVENASEFSRSFRSCKDRKRESPQLCKQWQRRCDVRDASNLSRAIATKVMDNIRCWHGVVFIIDDKESIAGVILQYVVRDRIPSGIEPDAIEIAARVGHQSRRGDLVGFDQLQIEVHRSFEPFVARKQSERFTIGNSR</sequence>
<evidence type="ECO:0000313" key="1">
    <source>
        <dbReference type="EMBL" id="QDT62392.1"/>
    </source>
</evidence>
<dbReference type="Proteomes" id="UP000315003">
    <property type="component" value="Chromosome"/>
</dbReference>
<keyword evidence="2" id="KW-1185">Reference proteome</keyword>
<evidence type="ECO:0000313" key="2">
    <source>
        <dbReference type="Proteomes" id="UP000315003"/>
    </source>
</evidence>
<protein>
    <submittedName>
        <fullName evidence="1">Uncharacterized protein</fullName>
    </submittedName>
</protein>
<dbReference type="AlphaFoldDB" id="A0A517T201"/>
<accession>A0A517T201</accession>
<name>A0A517T201_9BACT</name>
<reference evidence="1 2" key="1">
    <citation type="submission" date="2019-02" db="EMBL/GenBank/DDBJ databases">
        <title>Deep-cultivation of Planctomycetes and their phenomic and genomic characterization uncovers novel biology.</title>
        <authorList>
            <person name="Wiegand S."/>
            <person name="Jogler M."/>
            <person name="Boedeker C."/>
            <person name="Pinto D."/>
            <person name="Vollmers J."/>
            <person name="Rivas-Marin E."/>
            <person name="Kohn T."/>
            <person name="Peeters S.H."/>
            <person name="Heuer A."/>
            <person name="Rast P."/>
            <person name="Oberbeckmann S."/>
            <person name="Bunk B."/>
            <person name="Jeske O."/>
            <person name="Meyerdierks A."/>
            <person name="Storesund J.E."/>
            <person name="Kallscheuer N."/>
            <person name="Luecker S."/>
            <person name="Lage O.M."/>
            <person name="Pohl T."/>
            <person name="Merkel B.J."/>
            <person name="Hornburger P."/>
            <person name="Mueller R.-W."/>
            <person name="Bruemmer F."/>
            <person name="Labrenz M."/>
            <person name="Spormann A.M."/>
            <person name="Op den Camp H."/>
            <person name="Overmann J."/>
            <person name="Amann R."/>
            <person name="Jetten M.S.M."/>
            <person name="Mascher T."/>
            <person name="Medema M.H."/>
            <person name="Devos D.P."/>
            <person name="Kaster A.-K."/>
            <person name="Ovreas L."/>
            <person name="Rohde M."/>
            <person name="Galperin M.Y."/>
            <person name="Jogler C."/>
        </authorList>
    </citation>
    <scope>NUCLEOTIDE SEQUENCE [LARGE SCALE GENOMIC DNA]</scope>
    <source>
        <strain evidence="1 2">SV_7m_r</strain>
    </source>
</reference>